<proteinExistence type="predicted"/>
<keyword evidence="2" id="KW-1185">Reference proteome</keyword>
<dbReference type="Proteomes" id="UP001431783">
    <property type="component" value="Unassembled WGS sequence"/>
</dbReference>
<dbReference type="EMBL" id="JARQZJ010000032">
    <property type="protein sequence ID" value="KAK9874863.1"/>
    <property type="molecule type" value="Genomic_DNA"/>
</dbReference>
<dbReference type="AlphaFoldDB" id="A0AAW1U2J8"/>
<accession>A0AAW1U2J8</accession>
<sequence>MHFVKVVAEPKVLRSGIPGFTAQKLKSREEEVIYQSLKSVDSRSNSSNNIAESSWVLFAIKSPQQNDREEKVYDDLCYVTLSSFLTEVRWRC</sequence>
<organism evidence="1 2">
    <name type="scientific">Henosepilachna vigintioctopunctata</name>
    <dbReference type="NCBI Taxonomy" id="420089"/>
    <lineage>
        <taxon>Eukaryota</taxon>
        <taxon>Metazoa</taxon>
        <taxon>Ecdysozoa</taxon>
        <taxon>Arthropoda</taxon>
        <taxon>Hexapoda</taxon>
        <taxon>Insecta</taxon>
        <taxon>Pterygota</taxon>
        <taxon>Neoptera</taxon>
        <taxon>Endopterygota</taxon>
        <taxon>Coleoptera</taxon>
        <taxon>Polyphaga</taxon>
        <taxon>Cucujiformia</taxon>
        <taxon>Coccinelloidea</taxon>
        <taxon>Coccinellidae</taxon>
        <taxon>Epilachninae</taxon>
        <taxon>Epilachnini</taxon>
        <taxon>Henosepilachna</taxon>
    </lineage>
</organism>
<evidence type="ECO:0000313" key="1">
    <source>
        <dbReference type="EMBL" id="KAK9874863.1"/>
    </source>
</evidence>
<reference evidence="1 2" key="1">
    <citation type="submission" date="2023-03" db="EMBL/GenBank/DDBJ databases">
        <title>Genome insight into feeding habits of ladybird beetles.</title>
        <authorList>
            <person name="Li H.-S."/>
            <person name="Huang Y.-H."/>
            <person name="Pang H."/>
        </authorList>
    </citation>
    <scope>NUCLEOTIDE SEQUENCE [LARGE SCALE GENOMIC DNA]</scope>
    <source>
        <strain evidence="1">SYSU_2023b</strain>
        <tissue evidence="1">Whole body</tissue>
    </source>
</reference>
<name>A0AAW1U2J8_9CUCU</name>
<comment type="caution">
    <text evidence="1">The sequence shown here is derived from an EMBL/GenBank/DDBJ whole genome shotgun (WGS) entry which is preliminary data.</text>
</comment>
<protein>
    <submittedName>
        <fullName evidence="1">Uncharacterized protein</fullName>
    </submittedName>
</protein>
<evidence type="ECO:0000313" key="2">
    <source>
        <dbReference type="Proteomes" id="UP001431783"/>
    </source>
</evidence>
<gene>
    <name evidence="1" type="ORF">WA026_005679</name>
</gene>